<organism evidence="1 2">
    <name type="scientific">Lysinibacillus xylanilyticus</name>
    <dbReference type="NCBI Taxonomy" id="582475"/>
    <lineage>
        <taxon>Bacteria</taxon>
        <taxon>Bacillati</taxon>
        <taxon>Bacillota</taxon>
        <taxon>Bacilli</taxon>
        <taxon>Bacillales</taxon>
        <taxon>Bacillaceae</taxon>
        <taxon>Lysinibacillus</taxon>
    </lineage>
</organism>
<dbReference type="EMBL" id="JAMDLZ010000012">
    <property type="protein sequence ID" value="MCY9546797.1"/>
    <property type="molecule type" value="Genomic_DNA"/>
</dbReference>
<reference evidence="1 2" key="1">
    <citation type="submission" date="2022-05" db="EMBL/GenBank/DDBJ databases">
        <title>Genome Sequencing of Bee-Associated Microbes.</title>
        <authorList>
            <person name="Dunlap C."/>
        </authorList>
    </citation>
    <scope>NUCLEOTIDE SEQUENCE [LARGE SCALE GENOMIC DNA]</scope>
    <source>
        <strain evidence="1 2">NRRL BD-083</strain>
    </source>
</reference>
<protein>
    <submittedName>
        <fullName evidence="1">Uncharacterized protein</fullName>
    </submittedName>
</protein>
<proteinExistence type="predicted"/>
<evidence type="ECO:0000313" key="1">
    <source>
        <dbReference type="EMBL" id="MCY9546797.1"/>
    </source>
</evidence>
<dbReference type="RefSeq" id="WP_268636983.1">
    <property type="nucleotide sequence ID" value="NZ_JAMDLZ010000012.1"/>
</dbReference>
<sequence>MTNNSFYYAYSPNLYRHLKALGFRYICTGLNESTMRQFWQYERTPELSTALMSYAENKPAK</sequence>
<keyword evidence="2" id="KW-1185">Reference proteome</keyword>
<accession>A0ABT4EMA8</accession>
<name>A0ABT4EMA8_9BACI</name>
<dbReference type="Proteomes" id="UP001527052">
    <property type="component" value="Unassembled WGS sequence"/>
</dbReference>
<evidence type="ECO:0000313" key="2">
    <source>
        <dbReference type="Proteomes" id="UP001527052"/>
    </source>
</evidence>
<comment type="caution">
    <text evidence="1">The sequence shown here is derived from an EMBL/GenBank/DDBJ whole genome shotgun (WGS) entry which is preliminary data.</text>
</comment>
<gene>
    <name evidence="1" type="ORF">M5W82_07500</name>
</gene>